<reference evidence="2" key="1">
    <citation type="journal article" date="2019" name="Int. J. Syst. Evol. Microbiol.">
        <title>The Global Catalogue of Microorganisms (GCM) 10K type strain sequencing project: providing services to taxonomists for standard genome sequencing and annotation.</title>
        <authorList>
            <consortium name="The Broad Institute Genomics Platform"/>
            <consortium name="The Broad Institute Genome Sequencing Center for Infectious Disease"/>
            <person name="Wu L."/>
            <person name="Ma J."/>
        </authorList>
    </citation>
    <scope>NUCLEOTIDE SEQUENCE [LARGE SCALE GENOMIC DNA]</scope>
    <source>
        <strain evidence="2">JCM 31405</strain>
    </source>
</reference>
<dbReference type="RefSeq" id="WP_189073262.1">
    <property type="nucleotide sequence ID" value="NZ_BMQN01000004.1"/>
</dbReference>
<keyword evidence="2" id="KW-1185">Reference proteome</keyword>
<protein>
    <submittedName>
        <fullName evidence="1">Uncharacterized protein</fullName>
    </submittedName>
</protein>
<sequence>MDALLLILLLAAFVWALLHFTRDLRRVGPRSGRAQGSGTRAERALEEELLRLTRGNRGAIERGVTAQRRRHPEASRAELLRHLRDGYLRDRSR</sequence>
<comment type="caution">
    <text evidence="1">The sequence shown here is derived from an EMBL/GenBank/DDBJ whole genome shotgun (WGS) entry which is preliminary data.</text>
</comment>
<accession>A0ABQ2S826</accession>
<evidence type="ECO:0000313" key="2">
    <source>
        <dbReference type="Proteomes" id="UP000644548"/>
    </source>
</evidence>
<dbReference type="Proteomes" id="UP000644548">
    <property type="component" value="Unassembled WGS sequence"/>
</dbReference>
<gene>
    <name evidence="1" type="ORF">GCM10008960_22610</name>
</gene>
<evidence type="ECO:0000313" key="1">
    <source>
        <dbReference type="EMBL" id="GGR95173.1"/>
    </source>
</evidence>
<proteinExistence type="predicted"/>
<name>A0ABQ2S826_9DEIO</name>
<dbReference type="EMBL" id="BMQN01000004">
    <property type="protein sequence ID" value="GGR95173.1"/>
    <property type="molecule type" value="Genomic_DNA"/>
</dbReference>
<organism evidence="1 2">
    <name type="scientific">Deinococcus sedimenti</name>
    <dbReference type="NCBI Taxonomy" id="1867090"/>
    <lineage>
        <taxon>Bacteria</taxon>
        <taxon>Thermotogati</taxon>
        <taxon>Deinococcota</taxon>
        <taxon>Deinococci</taxon>
        <taxon>Deinococcales</taxon>
        <taxon>Deinococcaceae</taxon>
        <taxon>Deinococcus</taxon>
    </lineage>
</organism>